<dbReference type="InterPro" id="IPR029358">
    <property type="entry name" value="CFAP96"/>
</dbReference>
<evidence type="ECO:0000313" key="8">
    <source>
        <dbReference type="Proteomes" id="UP001209878"/>
    </source>
</evidence>
<evidence type="ECO:0000256" key="2">
    <source>
        <dbReference type="ARBA" id="ARBA00022490"/>
    </source>
</evidence>
<name>A0AAD9KX74_RIDPI</name>
<keyword evidence="8" id="KW-1185">Reference proteome</keyword>
<dbReference type="AlphaFoldDB" id="A0AAD9KX74"/>
<evidence type="ECO:0000256" key="4">
    <source>
        <dbReference type="ARBA" id="ARBA00035656"/>
    </source>
</evidence>
<dbReference type="GO" id="GO:0005813">
    <property type="term" value="C:centrosome"/>
    <property type="evidence" value="ECO:0007669"/>
    <property type="project" value="UniProtKB-SubCell"/>
</dbReference>
<dbReference type="PANTHER" id="PTHR31144:SF1">
    <property type="entry name" value="UPF0602 PROTEIN C4ORF47"/>
    <property type="match status" value="1"/>
</dbReference>
<accession>A0AAD9KX74</accession>
<dbReference type="PANTHER" id="PTHR31144">
    <property type="entry name" value="UPF0602 PROTEIN C4ORF47"/>
    <property type="match status" value="1"/>
</dbReference>
<sequence length="321" mass="35439">MGKGNAGDDGKGFTKTDMERMGIFHEMGYITIGDNYKGSRYFAFNDAASKGKQMIPGGSKERSAHQHGYFEETFKRVLEGESYSDPIRIRRLARRKAKELDVGKPFLPSNGDKLMSGLGSYYGTIGGTVPYFNPAGKQIKAALPSGKNVQTNPGKKGTGYGYVGVTINPYQSHAAEDFDRTKKLAKSEQEAHRQSLKGSAFKPTLYPMAYFNENPYRSDKPLGPPKKVSPKIQVTPFKPSSPAKKPGGSMIGMFDPYPSHSVNTYKKASLSRAVHAVNNTGKTFMPNAGPKSTPVFSTVNWCVDKKVHKQNYKYVQRVMTY</sequence>
<comment type="similarity">
    <text evidence="4">Belongs to the CFAP96 family.</text>
</comment>
<reference evidence="7" key="1">
    <citation type="journal article" date="2023" name="Mol. Biol. Evol.">
        <title>Third-Generation Sequencing Reveals the Adaptive Role of the Epigenome in Three Deep-Sea Polychaetes.</title>
        <authorList>
            <person name="Perez M."/>
            <person name="Aroh O."/>
            <person name="Sun Y."/>
            <person name="Lan Y."/>
            <person name="Juniper S.K."/>
            <person name="Young C.R."/>
            <person name="Angers B."/>
            <person name="Qian P.Y."/>
        </authorList>
    </citation>
    <scope>NUCLEOTIDE SEQUENCE</scope>
    <source>
        <strain evidence="7">R07B-5</strain>
    </source>
</reference>
<evidence type="ECO:0000256" key="1">
    <source>
        <dbReference type="ARBA" id="ARBA00004300"/>
    </source>
</evidence>
<evidence type="ECO:0000313" key="7">
    <source>
        <dbReference type="EMBL" id="KAK2179329.1"/>
    </source>
</evidence>
<dbReference type="GO" id="GO:0005881">
    <property type="term" value="C:cytoplasmic microtubule"/>
    <property type="evidence" value="ECO:0007669"/>
    <property type="project" value="TreeGrafter"/>
</dbReference>
<feature type="region of interest" description="Disordered" evidence="6">
    <location>
        <begin position="226"/>
        <end position="248"/>
    </location>
</feature>
<dbReference type="Pfam" id="PF15239">
    <property type="entry name" value="CFAP96-like"/>
    <property type="match status" value="1"/>
</dbReference>
<keyword evidence="2" id="KW-0963">Cytoplasm</keyword>
<dbReference type="Proteomes" id="UP001209878">
    <property type="component" value="Unassembled WGS sequence"/>
</dbReference>
<proteinExistence type="inferred from homology"/>
<organism evidence="7 8">
    <name type="scientific">Ridgeia piscesae</name>
    <name type="common">Tubeworm</name>
    <dbReference type="NCBI Taxonomy" id="27915"/>
    <lineage>
        <taxon>Eukaryota</taxon>
        <taxon>Metazoa</taxon>
        <taxon>Spiralia</taxon>
        <taxon>Lophotrochozoa</taxon>
        <taxon>Annelida</taxon>
        <taxon>Polychaeta</taxon>
        <taxon>Sedentaria</taxon>
        <taxon>Canalipalpata</taxon>
        <taxon>Sabellida</taxon>
        <taxon>Siboglinidae</taxon>
        <taxon>Ridgeia</taxon>
    </lineage>
</organism>
<evidence type="ECO:0000256" key="3">
    <source>
        <dbReference type="ARBA" id="ARBA00023212"/>
    </source>
</evidence>
<evidence type="ECO:0000256" key="6">
    <source>
        <dbReference type="SAM" id="MobiDB-lite"/>
    </source>
</evidence>
<protein>
    <recommendedName>
        <fullName evidence="5">Cilia-and flagella-associated protein 96</fullName>
    </recommendedName>
</protein>
<dbReference type="EMBL" id="JAODUO010000497">
    <property type="protein sequence ID" value="KAK2179329.1"/>
    <property type="molecule type" value="Genomic_DNA"/>
</dbReference>
<comment type="subcellular location">
    <subcellularLocation>
        <location evidence="1">Cytoplasm</location>
        <location evidence="1">Cytoskeleton</location>
        <location evidence="1">Microtubule organizing center</location>
        <location evidence="1">Centrosome</location>
    </subcellularLocation>
</comment>
<keyword evidence="3" id="KW-0206">Cytoskeleton</keyword>
<gene>
    <name evidence="7" type="ORF">NP493_498g02005</name>
</gene>
<evidence type="ECO:0000256" key="5">
    <source>
        <dbReference type="ARBA" id="ARBA00035693"/>
    </source>
</evidence>
<comment type="caution">
    <text evidence="7">The sequence shown here is derived from an EMBL/GenBank/DDBJ whole genome shotgun (WGS) entry which is preliminary data.</text>
</comment>